<sequence>MVAGVMAEATTTAVVEQITGNSASDSLKALLESNEDSTACAIRKIVICPPPPLVPSQNVLAHVDSYSGSSAKETVLGEEEGPLKTSPVVEMSCQGGDKDKKTLSPSVSMHSLTGASMHYLCIGTQIPFDVCILSGCIAALMAFDDHLFQSASAHAIMHLAASTIDFTQDNLCNGNAALRSFLGHAREAGEKNYLVASTTLNSHTMQTGKMIEYQQQFREKVNISRDSDEMKSLEEKGRNQTEKGKRGEKGTGKHTGQTSSSFEMYLNQQIGTHYSIGQSRRSGANSPPKSTVSHAFCSSADIQAKLVNLSVDLNDGMICRIRESVTVKEKLAPLNRPFGYCVWSKVWHLMLKGLAFDAQRFDGVACMLLYWKCSPTPSFHSHIWIVRCLIKEFV</sequence>
<name>A0A6A2XEH1_HIBSY</name>
<dbReference type="EMBL" id="VEPZ02001557">
    <property type="protein sequence ID" value="KAE8668070.1"/>
    <property type="molecule type" value="Genomic_DNA"/>
</dbReference>
<dbReference type="Proteomes" id="UP000436088">
    <property type="component" value="Unassembled WGS sequence"/>
</dbReference>
<reference evidence="2" key="1">
    <citation type="submission" date="2019-09" db="EMBL/GenBank/DDBJ databases">
        <title>Draft genome information of white flower Hibiscus syriacus.</title>
        <authorList>
            <person name="Kim Y.-M."/>
        </authorList>
    </citation>
    <scope>NUCLEOTIDE SEQUENCE [LARGE SCALE GENOMIC DNA]</scope>
    <source>
        <strain evidence="2">YM2019G1</strain>
    </source>
</reference>
<comment type="caution">
    <text evidence="2">The sequence shown here is derived from an EMBL/GenBank/DDBJ whole genome shotgun (WGS) entry which is preliminary data.</text>
</comment>
<dbReference type="AlphaFoldDB" id="A0A6A2XEH1"/>
<evidence type="ECO:0000256" key="1">
    <source>
        <dbReference type="SAM" id="MobiDB-lite"/>
    </source>
</evidence>
<proteinExistence type="predicted"/>
<organism evidence="2 3">
    <name type="scientific">Hibiscus syriacus</name>
    <name type="common">Rose of Sharon</name>
    <dbReference type="NCBI Taxonomy" id="106335"/>
    <lineage>
        <taxon>Eukaryota</taxon>
        <taxon>Viridiplantae</taxon>
        <taxon>Streptophyta</taxon>
        <taxon>Embryophyta</taxon>
        <taxon>Tracheophyta</taxon>
        <taxon>Spermatophyta</taxon>
        <taxon>Magnoliopsida</taxon>
        <taxon>eudicotyledons</taxon>
        <taxon>Gunneridae</taxon>
        <taxon>Pentapetalae</taxon>
        <taxon>rosids</taxon>
        <taxon>malvids</taxon>
        <taxon>Malvales</taxon>
        <taxon>Malvaceae</taxon>
        <taxon>Malvoideae</taxon>
        <taxon>Hibiscus</taxon>
    </lineage>
</organism>
<feature type="region of interest" description="Disordered" evidence="1">
    <location>
        <begin position="224"/>
        <end position="259"/>
    </location>
</feature>
<gene>
    <name evidence="2" type="ORF">F3Y22_tig00112347pilonHSYRG00032</name>
</gene>
<accession>A0A6A2XEH1</accession>
<evidence type="ECO:0000313" key="3">
    <source>
        <dbReference type="Proteomes" id="UP000436088"/>
    </source>
</evidence>
<feature type="compositionally biased region" description="Basic and acidic residues" evidence="1">
    <location>
        <begin position="224"/>
        <end position="251"/>
    </location>
</feature>
<evidence type="ECO:0000313" key="2">
    <source>
        <dbReference type="EMBL" id="KAE8668070.1"/>
    </source>
</evidence>
<protein>
    <submittedName>
        <fullName evidence="2">Detected protein of confused Function</fullName>
    </submittedName>
</protein>
<keyword evidence="3" id="KW-1185">Reference proteome</keyword>